<feature type="transmembrane region" description="Helical" evidence="1">
    <location>
        <begin position="41"/>
        <end position="64"/>
    </location>
</feature>
<keyword evidence="3" id="KW-1185">Reference proteome</keyword>
<dbReference type="Proteomes" id="UP000249016">
    <property type="component" value="Unassembled WGS sequence"/>
</dbReference>
<proteinExistence type="predicted"/>
<feature type="transmembrane region" description="Helical" evidence="1">
    <location>
        <begin position="99"/>
        <end position="117"/>
    </location>
</feature>
<protein>
    <submittedName>
        <fullName evidence="2">Uncharacterized protein</fullName>
    </submittedName>
</protein>
<name>A0A327NP32_9BACT</name>
<evidence type="ECO:0000256" key="1">
    <source>
        <dbReference type="SAM" id="Phobius"/>
    </source>
</evidence>
<feature type="transmembrane region" description="Helical" evidence="1">
    <location>
        <begin position="137"/>
        <end position="157"/>
    </location>
</feature>
<accession>A0A327NP32</accession>
<keyword evidence="1" id="KW-0812">Transmembrane</keyword>
<evidence type="ECO:0000313" key="2">
    <source>
        <dbReference type="EMBL" id="RAI74428.1"/>
    </source>
</evidence>
<evidence type="ECO:0000313" key="3">
    <source>
        <dbReference type="Proteomes" id="UP000249016"/>
    </source>
</evidence>
<dbReference type="AlphaFoldDB" id="A0A327NP32"/>
<dbReference type="RefSeq" id="WP_111341665.1">
    <property type="nucleotide sequence ID" value="NZ_QLII01000001.1"/>
</dbReference>
<gene>
    <name evidence="2" type="ORF">HMF3257_09315</name>
</gene>
<reference evidence="2 3" key="1">
    <citation type="submission" date="2018-06" db="EMBL/GenBank/DDBJ databases">
        <title>Spirosoma sp. HMF3257 Genome sequencing and assembly.</title>
        <authorList>
            <person name="Kang H."/>
            <person name="Cha I."/>
            <person name="Kim H."/>
            <person name="Kang J."/>
            <person name="Joh K."/>
        </authorList>
    </citation>
    <scope>NUCLEOTIDE SEQUENCE [LARGE SCALE GENOMIC DNA]</scope>
    <source>
        <strain evidence="2 3">HMF3257</strain>
    </source>
</reference>
<feature type="transmembrane region" description="Helical" evidence="1">
    <location>
        <begin position="12"/>
        <end position="29"/>
    </location>
</feature>
<organism evidence="2 3">
    <name type="scientific">Spirosoma telluris</name>
    <dbReference type="NCBI Taxonomy" id="2183553"/>
    <lineage>
        <taxon>Bacteria</taxon>
        <taxon>Pseudomonadati</taxon>
        <taxon>Bacteroidota</taxon>
        <taxon>Cytophagia</taxon>
        <taxon>Cytophagales</taxon>
        <taxon>Cytophagaceae</taxon>
        <taxon>Spirosoma</taxon>
    </lineage>
</organism>
<keyword evidence="1" id="KW-0472">Membrane</keyword>
<dbReference type="EMBL" id="QLII01000001">
    <property type="protein sequence ID" value="RAI74428.1"/>
    <property type="molecule type" value="Genomic_DNA"/>
</dbReference>
<sequence length="187" mass="20389">MKKALTNNGPMALATIFGLVGFQVIVGVNNPTFRYAIDGGIVVVLLAYSDQILLTCLLFIIQVWKKLNGLFRAIVSMLKRVIRYLDVLAPSKKTPSKGVFLNPLLTAVILLLAGLLSPSDGVDSGRYLPTYELLARAMIILAIGVGSFLVYMLLGGLNKDDVNRSKAQNEQLHNTDEKHSAVFDVVD</sequence>
<keyword evidence="1" id="KW-1133">Transmembrane helix</keyword>
<comment type="caution">
    <text evidence="2">The sequence shown here is derived from an EMBL/GenBank/DDBJ whole genome shotgun (WGS) entry which is preliminary data.</text>
</comment>